<protein>
    <submittedName>
        <fullName evidence="11">Sugar transporter</fullName>
        <ecNumber evidence="11">1.3.1.74</ecNumber>
    </submittedName>
</protein>
<dbReference type="PANTHER" id="PTHR48020">
    <property type="entry name" value="PROTON MYO-INOSITOL COTRANSPORTER"/>
    <property type="match status" value="1"/>
</dbReference>
<keyword evidence="6 9" id="KW-0472">Membrane</keyword>
<dbReference type="KEGG" id="msg:MSMEI_5407"/>
<evidence type="ECO:0000256" key="6">
    <source>
        <dbReference type="ARBA" id="ARBA00023136"/>
    </source>
</evidence>
<keyword evidence="4 9" id="KW-0812">Transmembrane</keyword>
<keyword evidence="5 9" id="KW-1133">Transmembrane helix</keyword>
<gene>
    <name evidence="11" type="ordered locus">MSMEI_5407</name>
</gene>
<dbReference type="AlphaFoldDB" id="I7FSM5"/>
<feature type="transmembrane region" description="Helical" evidence="9">
    <location>
        <begin position="394"/>
        <end position="416"/>
    </location>
</feature>
<reference evidence="11 12" key="1">
    <citation type="journal article" date="2007" name="Genome Biol.">
        <title>Interrupted coding sequences in Mycobacterium smegmatis: authentic mutations or sequencing errors?</title>
        <authorList>
            <person name="Deshayes C."/>
            <person name="Perrodou E."/>
            <person name="Gallien S."/>
            <person name="Euphrasie D."/>
            <person name="Schaeffer C."/>
            <person name="Van-Dorsselaer A."/>
            <person name="Poch O."/>
            <person name="Lecompte O."/>
            <person name="Reyrat J.M."/>
        </authorList>
    </citation>
    <scope>NUCLEOTIDE SEQUENCE [LARGE SCALE GENOMIC DNA]</scope>
    <source>
        <strain evidence="12">ATCC 700084 / mc(2)155</strain>
    </source>
</reference>
<dbReference type="Pfam" id="PF00083">
    <property type="entry name" value="Sugar_tr"/>
    <property type="match status" value="1"/>
</dbReference>
<feature type="transmembrane region" description="Helical" evidence="9">
    <location>
        <begin position="212"/>
        <end position="233"/>
    </location>
</feature>
<dbReference type="InterPro" id="IPR005828">
    <property type="entry name" value="MFS_sugar_transport-like"/>
</dbReference>
<proteinExistence type="inferred from homology"/>
<keyword evidence="11" id="KW-0560">Oxidoreductase</keyword>
<comment type="similarity">
    <text evidence="2 7">Belongs to the major facilitator superfamily. Sugar transporter (TC 2.A.1.1) family.</text>
</comment>
<dbReference type="EC" id="1.3.1.74" evidence="11"/>
<dbReference type="InterPro" id="IPR003663">
    <property type="entry name" value="Sugar/inositol_transpt"/>
</dbReference>
<comment type="subcellular location">
    <subcellularLocation>
        <location evidence="1">Cell membrane</location>
        <topology evidence="1">Multi-pass membrane protein</topology>
    </subcellularLocation>
</comment>
<keyword evidence="11" id="KW-0762">Sugar transport</keyword>
<sequence length="507" mass="54422">MTPNNRPHNVVRPIVLFFYVPGNFLRPQPEPQEPDPMSTDTQDSADARAKTPGQLTGAVVIVALVSAVSGMLYGYDTGIISGALLQITKDFSIAEAWKQVIAASILLGAVIGALVCSHLSQKRGRKGTLLMLAVVFVIGSLWCAISPNPVLLSVGRLVLGFAVGGATQTAPMYVAELSPPKYRGRLVLCFQIAIGVGIVIATIVGASEHIPWRWSIGAAAVPAAIMLVLLLRLPESPRWLIKDGDPDKAREVLERVRPDGYDIDGELDEMTTLVRKEQTAKTRGWPGLRAAWVRPALILGCGIAIFTQLSGIEMIIYYSPTILTDNGFSESVALQVSVALGVSYLVAQLVGLSIIDKVGRRRLTLIMIPGAAVSLFVLGTLFATGHSGRDSVPFIVACLVVFMLFNAGGLQLMGWLTGSETYPLAVRPAGTAAQSAALWGTNLLITLTLLTLISGIGVGPAMWLYGLFNVAAWLFVYFRMPDLTGRSLEEIEGKLRDGKFRPADFAR</sequence>
<feature type="transmembrane region" description="Helical" evidence="9">
    <location>
        <begin position="462"/>
        <end position="478"/>
    </location>
</feature>
<keyword evidence="3 7" id="KW-0813">Transport</keyword>
<evidence type="ECO:0000256" key="7">
    <source>
        <dbReference type="RuleBase" id="RU003346"/>
    </source>
</evidence>
<feature type="transmembrane region" description="Helical" evidence="9">
    <location>
        <begin position="153"/>
        <end position="174"/>
    </location>
</feature>
<feature type="transmembrane region" description="Helical" evidence="9">
    <location>
        <begin position="55"/>
        <end position="76"/>
    </location>
</feature>
<evidence type="ECO:0000256" key="8">
    <source>
        <dbReference type="SAM" id="MobiDB-lite"/>
    </source>
</evidence>
<feature type="region of interest" description="Disordered" evidence="8">
    <location>
        <begin position="27"/>
        <end position="51"/>
    </location>
</feature>
<feature type="transmembrane region" description="Helical" evidence="9">
    <location>
        <begin position="332"/>
        <end position="351"/>
    </location>
</feature>
<evidence type="ECO:0000259" key="10">
    <source>
        <dbReference type="PROSITE" id="PS50850"/>
    </source>
</evidence>
<dbReference type="PATRIC" id="fig|246196.56.peg.5532"/>
<name>I7FSM5_MYCS2</name>
<evidence type="ECO:0000256" key="5">
    <source>
        <dbReference type="ARBA" id="ARBA00022989"/>
    </source>
</evidence>
<feature type="transmembrane region" description="Helical" evidence="9">
    <location>
        <begin position="363"/>
        <end position="382"/>
    </location>
</feature>
<evidence type="ECO:0000256" key="4">
    <source>
        <dbReference type="ARBA" id="ARBA00022692"/>
    </source>
</evidence>
<feature type="transmembrane region" description="Helical" evidence="9">
    <location>
        <begin position="186"/>
        <end position="206"/>
    </location>
</feature>
<dbReference type="InterPro" id="IPR005829">
    <property type="entry name" value="Sugar_transporter_CS"/>
</dbReference>
<dbReference type="NCBIfam" id="TIGR00879">
    <property type="entry name" value="SP"/>
    <property type="match status" value="1"/>
</dbReference>
<evidence type="ECO:0000256" key="2">
    <source>
        <dbReference type="ARBA" id="ARBA00010992"/>
    </source>
</evidence>
<dbReference type="PROSITE" id="PS00217">
    <property type="entry name" value="SUGAR_TRANSPORT_2"/>
    <property type="match status" value="1"/>
</dbReference>
<dbReference type="Proteomes" id="UP000006158">
    <property type="component" value="Chromosome"/>
</dbReference>
<reference evidence="11 12" key="2">
    <citation type="journal article" date="2009" name="Genome Res.">
        <title>Ortho-proteogenomics: multiple proteomes investigation through orthology and a new MS-based protocol.</title>
        <authorList>
            <person name="Gallien S."/>
            <person name="Perrodou E."/>
            <person name="Carapito C."/>
            <person name="Deshayes C."/>
            <person name="Reyrat J.M."/>
            <person name="Van Dorsselaer A."/>
            <person name="Poch O."/>
            <person name="Schaeffer C."/>
            <person name="Lecompte O."/>
        </authorList>
    </citation>
    <scope>NUCLEOTIDE SEQUENCE [LARGE SCALE GENOMIC DNA]</scope>
    <source>
        <strain evidence="12">ATCC 700084 / mc(2)155</strain>
    </source>
</reference>
<accession>I7FSM5</accession>
<dbReference type="PRINTS" id="PR00171">
    <property type="entry name" value="SUGRTRNSPORT"/>
</dbReference>
<dbReference type="EMBL" id="CP001663">
    <property type="protein sequence ID" value="AFP41848.1"/>
    <property type="molecule type" value="Genomic_DNA"/>
</dbReference>
<evidence type="ECO:0000256" key="9">
    <source>
        <dbReference type="SAM" id="Phobius"/>
    </source>
</evidence>
<organism evidence="11 12">
    <name type="scientific">Mycolicibacterium smegmatis (strain ATCC 700084 / mc(2)155)</name>
    <name type="common">Mycobacterium smegmatis</name>
    <dbReference type="NCBI Taxonomy" id="246196"/>
    <lineage>
        <taxon>Bacteria</taxon>
        <taxon>Bacillati</taxon>
        <taxon>Actinomycetota</taxon>
        <taxon>Actinomycetes</taxon>
        <taxon>Mycobacteriales</taxon>
        <taxon>Mycobacteriaceae</taxon>
        <taxon>Mycolicibacterium</taxon>
    </lineage>
</organism>
<evidence type="ECO:0000313" key="11">
    <source>
        <dbReference type="EMBL" id="AFP41848.1"/>
    </source>
</evidence>
<dbReference type="PROSITE" id="PS50850">
    <property type="entry name" value="MFS"/>
    <property type="match status" value="1"/>
</dbReference>
<feature type="domain" description="Major facilitator superfamily (MFS) profile" evidence="10">
    <location>
        <begin position="62"/>
        <end position="484"/>
    </location>
</feature>
<dbReference type="InterPro" id="IPR036259">
    <property type="entry name" value="MFS_trans_sf"/>
</dbReference>
<feature type="transmembrane region" description="Helical" evidence="9">
    <location>
        <begin position="128"/>
        <end position="147"/>
    </location>
</feature>
<dbReference type="GO" id="GO:0022857">
    <property type="term" value="F:transmembrane transporter activity"/>
    <property type="evidence" value="ECO:0007669"/>
    <property type="project" value="InterPro"/>
</dbReference>
<dbReference type="InterPro" id="IPR050814">
    <property type="entry name" value="Myo-inositol_Transporter"/>
</dbReference>
<dbReference type="GO" id="GO:0005886">
    <property type="term" value="C:plasma membrane"/>
    <property type="evidence" value="ECO:0007669"/>
    <property type="project" value="UniProtKB-SubCell"/>
</dbReference>
<feature type="transmembrane region" description="Helical" evidence="9">
    <location>
        <begin position="436"/>
        <end position="456"/>
    </location>
</feature>
<dbReference type="SUPFAM" id="SSF103473">
    <property type="entry name" value="MFS general substrate transporter"/>
    <property type="match status" value="1"/>
</dbReference>
<dbReference type="Gene3D" id="1.20.1250.20">
    <property type="entry name" value="MFS general substrate transporter like domains"/>
    <property type="match status" value="1"/>
</dbReference>
<evidence type="ECO:0000313" key="12">
    <source>
        <dbReference type="Proteomes" id="UP000006158"/>
    </source>
</evidence>
<evidence type="ECO:0000256" key="1">
    <source>
        <dbReference type="ARBA" id="ARBA00004651"/>
    </source>
</evidence>
<evidence type="ECO:0000256" key="3">
    <source>
        <dbReference type="ARBA" id="ARBA00022448"/>
    </source>
</evidence>
<dbReference type="GO" id="GO:0032440">
    <property type="term" value="F:2-alkenal reductase [NAD(P)H] activity"/>
    <property type="evidence" value="ECO:0007669"/>
    <property type="project" value="UniProtKB-EC"/>
</dbReference>
<dbReference type="PANTHER" id="PTHR48020:SF12">
    <property type="entry name" value="PROTON MYO-INOSITOL COTRANSPORTER"/>
    <property type="match status" value="1"/>
</dbReference>
<dbReference type="InterPro" id="IPR020846">
    <property type="entry name" value="MFS_dom"/>
</dbReference>
<feature type="transmembrane region" description="Helical" evidence="9">
    <location>
        <begin position="96"/>
        <end position="116"/>
    </location>
</feature>
<feature type="transmembrane region" description="Helical" evidence="9">
    <location>
        <begin position="296"/>
        <end position="320"/>
    </location>
</feature>